<keyword evidence="11" id="KW-1185">Reference proteome</keyword>
<evidence type="ECO:0000259" key="8">
    <source>
        <dbReference type="Pfam" id="PF06429"/>
    </source>
</evidence>
<name>A0A240DZJ4_9BURK</name>
<dbReference type="InterPro" id="IPR012836">
    <property type="entry name" value="FlgF"/>
</dbReference>
<dbReference type="Pfam" id="PF22692">
    <property type="entry name" value="LlgE_F_G_D1"/>
    <property type="match status" value="1"/>
</dbReference>
<dbReference type="InterPro" id="IPR020013">
    <property type="entry name" value="Flagellar_FlgE/F/G"/>
</dbReference>
<dbReference type="OrthoDB" id="9804559at2"/>
<dbReference type="RefSeq" id="WP_096672488.1">
    <property type="nucleotide sequence ID" value="NZ_OANS01000002.1"/>
</dbReference>
<evidence type="ECO:0000259" key="9">
    <source>
        <dbReference type="Pfam" id="PF22692"/>
    </source>
</evidence>
<feature type="domain" description="Flagellar basal-body/hook protein C-terminal" evidence="8">
    <location>
        <begin position="198"/>
        <end position="242"/>
    </location>
</feature>
<dbReference type="EMBL" id="OANS01000002">
    <property type="protein sequence ID" value="SNX28372.1"/>
    <property type="molecule type" value="Genomic_DNA"/>
</dbReference>
<evidence type="ECO:0000256" key="4">
    <source>
        <dbReference type="ARBA" id="ARBA00038560"/>
    </source>
</evidence>
<dbReference type="SUPFAM" id="SSF117143">
    <property type="entry name" value="Flagellar hook protein flgE"/>
    <property type="match status" value="1"/>
</dbReference>
<evidence type="ECO:0000256" key="3">
    <source>
        <dbReference type="ARBA" id="ARBA00023143"/>
    </source>
</evidence>
<dbReference type="InterPro" id="IPR010930">
    <property type="entry name" value="Flg_bb/hook_C_dom"/>
</dbReference>
<evidence type="ECO:0000256" key="2">
    <source>
        <dbReference type="ARBA" id="ARBA00009677"/>
    </source>
</evidence>
<evidence type="ECO:0000256" key="5">
    <source>
        <dbReference type="ARBA" id="ARBA00040228"/>
    </source>
</evidence>
<dbReference type="NCBIfam" id="NF009280">
    <property type="entry name" value="PRK12640.1"/>
    <property type="match status" value="1"/>
</dbReference>
<dbReference type="PANTHER" id="PTHR30435:SF18">
    <property type="entry name" value="FLAGELLAR BASAL-BODY ROD PROTEIN FLGF"/>
    <property type="match status" value="1"/>
</dbReference>
<keyword evidence="3 6" id="KW-0975">Bacterial flagellum</keyword>
<sequence length="246" mass="25554">MDRIIYTAMTGAQHILDQQATNSNNLANVSTTGFKAQIDSFLSVPIKGGSLDTRSFVVNASGGTDFSPGAIKQTGRTLDVAIEGKGWFSVQRPDGSEGLTRNGSFKISENGILQTAGGRNVLGGGGPITIPPNVNISIGADGTISSVDPAVSGSPSTPIDVIKLSNPDEKSLVRGDDGLFKSSTGAGFTADPAVKVVNGALEDSNVSVIHSMVNMISLARSFDIQMQLMKNAENSDQHAAQLFNLS</sequence>
<dbReference type="GO" id="GO:0030694">
    <property type="term" value="C:bacterial-type flagellum basal body, rod"/>
    <property type="evidence" value="ECO:0007669"/>
    <property type="project" value="UniProtKB-UniRule"/>
</dbReference>
<dbReference type="InterPro" id="IPR001444">
    <property type="entry name" value="Flag_bb_rod_N"/>
</dbReference>
<evidence type="ECO:0000256" key="6">
    <source>
        <dbReference type="RuleBase" id="RU362116"/>
    </source>
</evidence>
<comment type="similarity">
    <text evidence="2 6">Belongs to the flagella basal body rod proteins family.</text>
</comment>
<dbReference type="NCBIfam" id="TIGR03506">
    <property type="entry name" value="FlgEFG_subfam"/>
    <property type="match status" value="1"/>
</dbReference>
<comment type="subunit">
    <text evidence="4 6">The basal body constitutes a major portion of the flagellar organelle and consists of five rings (E,L,P,S, and M) mounted on a central rod. The rod consists of about 26 subunits of FlgG in the distal portion, and FlgB, FlgC and FlgF are thought to build up the proximal portion of the rod with about 6 subunits each.</text>
</comment>
<evidence type="ECO:0000313" key="11">
    <source>
        <dbReference type="Proteomes" id="UP000218069"/>
    </source>
</evidence>
<dbReference type="PANTHER" id="PTHR30435">
    <property type="entry name" value="FLAGELLAR PROTEIN"/>
    <property type="match status" value="1"/>
</dbReference>
<dbReference type="InterPro" id="IPR053967">
    <property type="entry name" value="LlgE_F_G-like_D1"/>
</dbReference>
<accession>A0A240DZJ4</accession>
<protein>
    <recommendedName>
        <fullName evidence="5 6">Flagellar basal-body rod protein FlgF</fullName>
    </recommendedName>
</protein>
<dbReference type="NCBIfam" id="TIGR02490">
    <property type="entry name" value="flgF"/>
    <property type="match status" value="1"/>
</dbReference>
<gene>
    <name evidence="10" type="ORF">SAMN06295945_0702</name>
</gene>
<evidence type="ECO:0000259" key="7">
    <source>
        <dbReference type="Pfam" id="PF00460"/>
    </source>
</evidence>
<dbReference type="Pfam" id="PF00460">
    <property type="entry name" value="Flg_bb_rod"/>
    <property type="match status" value="1"/>
</dbReference>
<keyword evidence="10" id="KW-0282">Flagellum</keyword>
<feature type="domain" description="Flagellar hook protein FlgE/F/G-like D1" evidence="9">
    <location>
        <begin position="81"/>
        <end position="145"/>
    </location>
</feature>
<dbReference type="InterPro" id="IPR037925">
    <property type="entry name" value="FlgE/F/G-like"/>
</dbReference>
<keyword evidence="10" id="KW-0969">Cilium</keyword>
<dbReference type="GO" id="GO:0071978">
    <property type="term" value="P:bacterial-type flagellum-dependent swarming motility"/>
    <property type="evidence" value="ECO:0007669"/>
    <property type="project" value="TreeGrafter"/>
</dbReference>
<proteinExistence type="inferred from homology"/>
<dbReference type="Proteomes" id="UP000218069">
    <property type="component" value="Unassembled WGS sequence"/>
</dbReference>
<evidence type="ECO:0000256" key="1">
    <source>
        <dbReference type="ARBA" id="ARBA00004117"/>
    </source>
</evidence>
<comment type="subcellular location">
    <subcellularLocation>
        <location evidence="1 6">Bacterial flagellum basal body</location>
    </subcellularLocation>
</comment>
<keyword evidence="10" id="KW-0966">Cell projection</keyword>
<dbReference type="AlphaFoldDB" id="A0A240DZJ4"/>
<dbReference type="Pfam" id="PF06429">
    <property type="entry name" value="Flg_bbr_C"/>
    <property type="match status" value="1"/>
</dbReference>
<organism evidence="10 11">
    <name type="scientific">Polynucleobacter meluiroseus</name>
    <dbReference type="NCBI Taxonomy" id="1938814"/>
    <lineage>
        <taxon>Bacteria</taxon>
        <taxon>Pseudomonadati</taxon>
        <taxon>Pseudomonadota</taxon>
        <taxon>Betaproteobacteria</taxon>
        <taxon>Burkholderiales</taxon>
        <taxon>Burkholderiaceae</taxon>
        <taxon>Polynucleobacter</taxon>
    </lineage>
</organism>
<reference evidence="11" key="1">
    <citation type="submission" date="2017-08" db="EMBL/GenBank/DDBJ databases">
        <authorList>
            <person name="Varghese N."/>
            <person name="Submissions S."/>
        </authorList>
    </citation>
    <scope>NUCLEOTIDE SEQUENCE [LARGE SCALE GENOMIC DNA]</scope>
    <source>
        <strain evidence="11">AP-Melu-1000-B4</strain>
    </source>
</reference>
<feature type="domain" description="Flagellar basal body rod protein N-terminal" evidence="7">
    <location>
        <begin position="5"/>
        <end position="35"/>
    </location>
</feature>
<evidence type="ECO:0000313" key="10">
    <source>
        <dbReference type="EMBL" id="SNX28372.1"/>
    </source>
</evidence>